<sequence length="133" mass="14966">MQSDADRARPALRGTLVNTLSADEESLRFIQSGFEDAKSRRCIPAFEIDGESEAQWAMKILFQSAYRHYVGSECLTWPTDESDRTGVRKKGTPLLSFSKRDLAVLGFVAFVTVFGMLAAFFGKPWINKFIHLP</sequence>
<evidence type="ECO:0000256" key="1">
    <source>
        <dbReference type="SAM" id="Phobius"/>
    </source>
</evidence>
<keyword evidence="1" id="KW-1133">Transmembrane helix</keyword>
<evidence type="ECO:0000313" key="2">
    <source>
        <dbReference type="EMBL" id="KAJ4463099.1"/>
    </source>
</evidence>
<keyword evidence="1" id="KW-0812">Transmembrane</keyword>
<keyword evidence="1" id="KW-0472">Membrane</keyword>
<keyword evidence="3" id="KW-1185">Reference proteome</keyword>
<dbReference type="EMBL" id="JAPMOS010000001">
    <property type="protein sequence ID" value="KAJ4463099.1"/>
    <property type="molecule type" value="Genomic_DNA"/>
</dbReference>
<feature type="transmembrane region" description="Helical" evidence="1">
    <location>
        <begin position="102"/>
        <end position="122"/>
    </location>
</feature>
<evidence type="ECO:0000313" key="3">
    <source>
        <dbReference type="Proteomes" id="UP001141327"/>
    </source>
</evidence>
<protein>
    <submittedName>
        <fullName evidence="2">Uncharacterized protein</fullName>
    </submittedName>
</protein>
<organism evidence="2 3">
    <name type="scientific">Paratrimastix pyriformis</name>
    <dbReference type="NCBI Taxonomy" id="342808"/>
    <lineage>
        <taxon>Eukaryota</taxon>
        <taxon>Metamonada</taxon>
        <taxon>Preaxostyla</taxon>
        <taxon>Paratrimastigidae</taxon>
        <taxon>Paratrimastix</taxon>
    </lineage>
</organism>
<accession>A0ABQ8V0F4</accession>
<comment type="caution">
    <text evidence="2">The sequence shown here is derived from an EMBL/GenBank/DDBJ whole genome shotgun (WGS) entry which is preliminary data.</text>
</comment>
<name>A0ABQ8V0F4_9EUKA</name>
<reference evidence="2" key="1">
    <citation type="journal article" date="2022" name="bioRxiv">
        <title>Genomics of Preaxostyla Flagellates Illuminates Evolutionary Transitions and the Path Towards Mitochondrial Loss.</title>
        <authorList>
            <person name="Novak L.V.F."/>
            <person name="Treitli S.C."/>
            <person name="Pyrih J."/>
            <person name="Halakuc P."/>
            <person name="Pipaliya S.V."/>
            <person name="Vacek V."/>
            <person name="Brzon O."/>
            <person name="Soukal P."/>
            <person name="Eme L."/>
            <person name="Dacks J.B."/>
            <person name="Karnkowska A."/>
            <person name="Elias M."/>
            <person name="Hampl V."/>
        </authorList>
    </citation>
    <scope>NUCLEOTIDE SEQUENCE</scope>
    <source>
        <strain evidence="2">RCP-MX</strain>
    </source>
</reference>
<dbReference type="Proteomes" id="UP001141327">
    <property type="component" value="Unassembled WGS sequence"/>
</dbReference>
<proteinExistence type="predicted"/>
<gene>
    <name evidence="2" type="ORF">PAPYR_364</name>
</gene>